<keyword evidence="2 6" id="KW-0812">Transmembrane</keyword>
<dbReference type="Proteomes" id="UP001597063">
    <property type="component" value="Unassembled WGS sequence"/>
</dbReference>
<proteinExistence type="predicted"/>
<feature type="transmembrane region" description="Helical" evidence="6">
    <location>
        <begin position="89"/>
        <end position="108"/>
    </location>
</feature>
<dbReference type="Pfam" id="PF07690">
    <property type="entry name" value="MFS_1"/>
    <property type="match status" value="1"/>
</dbReference>
<evidence type="ECO:0000256" key="4">
    <source>
        <dbReference type="ARBA" id="ARBA00023136"/>
    </source>
</evidence>
<feature type="transmembrane region" description="Helical" evidence="6">
    <location>
        <begin position="425"/>
        <end position="447"/>
    </location>
</feature>
<reference evidence="9" key="1">
    <citation type="journal article" date="2019" name="Int. J. Syst. Evol. Microbiol.">
        <title>The Global Catalogue of Microorganisms (GCM) 10K type strain sequencing project: providing services to taxonomists for standard genome sequencing and annotation.</title>
        <authorList>
            <consortium name="The Broad Institute Genomics Platform"/>
            <consortium name="The Broad Institute Genome Sequencing Center for Infectious Disease"/>
            <person name="Wu L."/>
            <person name="Ma J."/>
        </authorList>
    </citation>
    <scope>NUCLEOTIDE SEQUENCE [LARGE SCALE GENOMIC DNA]</scope>
    <source>
        <strain evidence="9">JCM 9371</strain>
    </source>
</reference>
<dbReference type="InterPro" id="IPR011701">
    <property type="entry name" value="MFS"/>
</dbReference>
<evidence type="ECO:0000256" key="2">
    <source>
        <dbReference type="ARBA" id="ARBA00022692"/>
    </source>
</evidence>
<feature type="transmembrane region" description="Helical" evidence="6">
    <location>
        <begin position="538"/>
        <end position="557"/>
    </location>
</feature>
<dbReference type="PANTHER" id="PTHR42718:SF39">
    <property type="entry name" value="ACTINORHODIN TRANSPORTER-RELATED"/>
    <property type="match status" value="1"/>
</dbReference>
<evidence type="ECO:0000313" key="9">
    <source>
        <dbReference type="Proteomes" id="UP001597063"/>
    </source>
</evidence>
<dbReference type="PROSITE" id="PS50850">
    <property type="entry name" value="MFS"/>
    <property type="match status" value="1"/>
</dbReference>
<evidence type="ECO:0000256" key="5">
    <source>
        <dbReference type="SAM" id="MobiDB-lite"/>
    </source>
</evidence>
<feature type="transmembrane region" description="Helical" evidence="6">
    <location>
        <begin position="114"/>
        <end position="135"/>
    </location>
</feature>
<feature type="transmembrane region" description="Helical" evidence="6">
    <location>
        <begin position="381"/>
        <end position="404"/>
    </location>
</feature>
<gene>
    <name evidence="8" type="ORF">ACFQZM_30800</name>
</gene>
<dbReference type="PANTHER" id="PTHR42718">
    <property type="entry name" value="MAJOR FACILITATOR SUPERFAMILY MULTIDRUG TRANSPORTER MFSC"/>
    <property type="match status" value="1"/>
</dbReference>
<name>A0ABW2XT73_9ACTN</name>
<dbReference type="RefSeq" id="WP_131761664.1">
    <property type="nucleotide sequence ID" value="NZ_CAACUY010000180.1"/>
</dbReference>
<evidence type="ECO:0000313" key="8">
    <source>
        <dbReference type="EMBL" id="MFD0688915.1"/>
    </source>
</evidence>
<organism evidence="8 9">
    <name type="scientific">Actinomadura fibrosa</name>
    <dbReference type="NCBI Taxonomy" id="111802"/>
    <lineage>
        <taxon>Bacteria</taxon>
        <taxon>Bacillati</taxon>
        <taxon>Actinomycetota</taxon>
        <taxon>Actinomycetes</taxon>
        <taxon>Streptosporangiales</taxon>
        <taxon>Thermomonosporaceae</taxon>
        <taxon>Actinomadura</taxon>
    </lineage>
</organism>
<feature type="domain" description="Major facilitator superfamily (MFS) profile" evidence="7">
    <location>
        <begin position="23"/>
        <end position="467"/>
    </location>
</feature>
<feature type="transmembrane region" description="Helical" evidence="6">
    <location>
        <begin position="57"/>
        <end position="77"/>
    </location>
</feature>
<accession>A0ABW2XT73</accession>
<protein>
    <submittedName>
        <fullName evidence="8">MFS transporter</fullName>
    </submittedName>
</protein>
<evidence type="ECO:0000256" key="1">
    <source>
        <dbReference type="ARBA" id="ARBA00004651"/>
    </source>
</evidence>
<evidence type="ECO:0000256" key="3">
    <source>
        <dbReference type="ARBA" id="ARBA00022989"/>
    </source>
</evidence>
<keyword evidence="9" id="KW-1185">Reference proteome</keyword>
<feature type="region of interest" description="Disordered" evidence="5">
    <location>
        <begin position="560"/>
        <end position="591"/>
    </location>
</feature>
<feature type="transmembrane region" description="Helical" evidence="6">
    <location>
        <begin position="181"/>
        <end position="202"/>
    </location>
</feature>
<dbReference type="Gene3D" id="1.20.1250.20">
    <property type="entry name" value="MFS general substrate transporter like domains"/>
    <property type="match status" value="2"/>
</dbReference>
<feature type="transmembrane region" description="Helical" evidence="6">
    <location>
        <begin position="347"/>
        <end position="369"/>
    </location>
</feature>
<feature type="transmembrane region" description="Helical" evidence="6">
    <location>
        <begin position="21"/>
        <end position="45"/>
    </location>
</feature>
<dbReference type="InterPro" id="IPR020846">
    <property type="entry name" value="MFS_dom"/>
</dbReference>
<dbReference type="EMBL" id="JBHTGP010000015">
    <property type="protein sequence ID" value="MFD0688915.1"/>
    <property type="molecule type" value="Genomic_DNA"/>
</dbReference>
<feature type="transmembrane region" description="Helical" evidence="6">
    <location>
        <begin position="214"/>
        <end position="233"/>
    </location>
</feature>
<dbReference type="InterPro" id="IPR036259">
    <property type="entry name" value="MFS_trans_sf"/>
</dbReference>
<evidence type="ECO:0000259" key="7">
    <source>
        <dbReference type="PROSITE" id="PS50850"/>
    </source>
</evidence>
<comment type="subcellular location">
    <subcellularLocation>
        <location evidence="1">Cell membrane</location>
        <topology evidence="1">Multi-pass membrane protein</topology>
    </subcellularLocation>
</comment>
<feature type="transmembrane region" description="Helical" evidence="6">
    <location>
        <begin position="281"/>
        <end position="308"/>
    </location>
</feature>
<keyword evidence="3 6" id="KW-1133">Transmembrane helix</keyword>
<dbReference type="CDD" id="cd17321">
    <property type="entry name" value="MFS_MMR_MDR_like"/>
    <property type="match status" value="1"/>
</dbReference>
<evidence type="ECO:0000256" key="6">
    <source>
        <dbReference type="SAM" id="Phobius"/>
    </source>
</evidence>
<keyword evidence="4 6" id="KW-0472">Membrane</keyword>
<sequence>MSETLAAPPGTHGGTAYRLRYAALFVILAGEVMDMLDALITNIAAPTIRADLGGSASTIQWLAAGYTLAMAVGLITGGRLGDLYGRKQMFLVGAAGFTLGSLLCGVAVSPGMLIGSRLLQGLFGALMLPQGLGMIKQMFPPKEMGAAFGMFGPVMGLSSVGGPVLAGWLTDADLFGTGWRMIFLINLPLGAAAVIGGLLVLPSGRSEHASRLDVGGALLASAGAGLLVYPLVQGREHDWPAWTFLMMAASAVVWAVFAWYESRKQRAGADPLIVPSLFRKRGFTGGLVVGLVFFSGMAGIALVLSLFFQLGLGFSPLKTGLSQIPWSAGIVIGFGLAQAVQRFGRAVIHAGAVTMAAGIAGFAVTLQAAGIDVTPWQLAPALVVTGLGMGLLMAPFFDTVLAGVEPAETGSAGGTLTAVQQLGSALGAAVLGTVFFGLLGGHVAAAADDGTSALRTRLAAASVPAARQDGIAAALRDCGHDRATAKDAAAVPASCARLQDEVKAAVAAAPQSASAVQAAVADAGERAAKTGFGDAMKITLWIEVGLLGLTFLATFLLPRHPRPQDGEGSGEDDPAGEPSGGPADGTAPATT</sequence>
<feature type="transmembrane region" description="Helical" evidence="6">
    <location>
        <begin position="147"/>
        <end position="169"/>
    </location>
</feature>
<dbReference type="SUPFAM" id="SSF103473">
    <property type="entry name" value="MFS general substrate transporter"/>
    <property type="match status" value="1"/>
</dbReference>
<comment type="caution">
    <text evidence="8">The sequence shown here is derived from an EMBL/GenBank/DDBJ whole genome shotgun (WGS) entry which is preliminary data.</text>
</comment>
<feature type="transmembrane region" description="Helical" evidence="6">
    <location>
        <begin position="239"/>
        <end position="260"/>
    </location>
</feature>
<feature type="transmembrane region" description="Helical" evidence="6">
    <location>
        <begin position="320"/>
        <end position="340"/>
    </location>
</feature>